<dbReference type="InterPro" id="IPR051533">
    <property type="entry name" value="WaaL-like"/>
</dbReference>
<keyword evidence="2 5" id="KW-0812">Transmembrane</keyword>
<evidence type="ECO:0000313" key="7">
    <source>
        <dbReference type="EMBL" id="RTR05022.1"/>
    </source>
</evidence>
<dbReference type="GO" id="GO:0016020">
    <property type="term" value="C:membrane"/>
    <property type="evidence" value="ECO:0007669"/>
    <property type="project" value="UniProtKB-SubCell"/>
</dbReference>
<dbReference type="PANTHER" id="PTHR37422:SF17">
    <property type="entry name" value="O-ANTIGEN LIGASE"/>
    <property type="match status" value="1"/>
</dbReference>
<evidence type="ECO:0000256" key="3">
    <source>
        <dbReference type="ARBA" id="ARBA00022989"/>
    </source>
</evidence>
<dbReference type="EMBL" id="RXNS01000006">
    <property type="protein sequence ID" value="RTR05022.1"/>
    <property type="molecule type" value="Genomic_DNA"/>
</dbReference>
<evidence type="ECO:0000256" key="1">
    <source>
        <dbReference type="ARBA" id="ARBA00004141"/>
    </source>
</evidence>
<evidence type="ECO:0000256" key="2">
    <source>
        <dbReference type="ARBA" id="ARBA00022692"/>
    </source>
</evidence>
<dbReference type="InterPro" id="IPR007016">
    <property type="entry name" value="O-antigen_ligase-rel_domated"/>
</dbReference>
<proteinExistence type="predicted"/>
<sequence length="426" mass="45605">MEERGLSSPGTQIAGLQGYHGRRTAVGVALAGFWIALLAVPQGYFLVPLLLAVGGLYCRRPWQAAMGCVARDRLLVLALVLQGGVWLAAGLWHGEIRHALGGAAATWMALPLLVLLRRLPPSTAWLWAGMALGGVGAGAWALWQRLVDGVLRAHGHEPLHAILFGNLALLTGLSCLAGLVWAGSRARRHLWLPLLAGGAFSGILASLLSGSRGGWIGLPLALLVIYRAQGRRLAGRWRVMALAGLLVVAAGLYAVPQTGVQARVDHAVSSLHRYLQGDEEVTSISARLDLWRGGLALIAERPGLGWGSEGYRAGKAELIEEGELAPELSRFWHAHNDLLDAWVKRGLPGLVALLVLYLTPLRLFAGGIRDACPRQRSLAIAGTLLPVAFMDFGLTYSFLAYAAGLTIYATWLAALWALYRPRPAMA</sequence>
<feature type="transmembrane region" description="Helical" evidence="5">
    <location>
        <begin position="31"/>
        <end position="53"/>
    </location>
</feature>
<dbReference type="Pfam" id="PF04932">
    <property type="entry name" value="Wzy_C"/>
    <property type="match status" value="1"/>
</dbReference>
<dbReference type="OrthoDB" id="8576060at2"/>
<keyword evidence="4 5" id="KW-0472">Membrane</keyword>
<accession>A0A3S0KRN8</accession>
<feature type="transmembrane region" description="Helical" evidence="5">
    <location>
        <begin position="98"/>
        <end position="116"/>
    </location>
</feature>
<dbReference type="AlphaFoldDB" id="A0A3S0KRN8"/>
<keyword evidence="3 5" id="KW-1133">Transmembrane helix</keyword>
<evidence type="ECO:0000313" key="8">
    <source>
        <dbReference type="Proteomes" id="UP000267400"/>
    </source>
</evidence>
<feature type="transmembrane region" description="Helical" evidence="5">
    <location>
        <begin position="237"/>
        <end position="255"/>
    </location>
</feature>
<dbReference type="GO" id="GO:0016874">
    <property type="term" value="F:ligase activity"/>
    <property type="evidence" value="ECO:0007669"/>
    <property type="project" value="UniProtKB-KW"/>
</dbReference>
<reference evidence="7 8" key="1">
    <citation type="submission" date="2018-12" db="EMBL/GenBank/DDBJ databases">
        <authorList>
            <person name="Yu L."/>
        </authorList>
    </citation>
    <scope>NUCLEOTIDE SEQUENCE [LARGE SCALE GENOMIC DNA]</scope>
    <source>
        <strain evidence="7 8">11S</strain>
    </source>
</reference>
<evidence type="ECO:0000256" key="5">
    <source>
        <dbReference type="SAM" id="Phobius"/>
    </source>
</evidence>
<gene>
    <name evidence="7" type="ORF">EKG36_07835</name>
</gene>
<feature type="transmembrane region" description="Helical" evidence="5">
    <location>
        <begin position="123"/>
        <end position="143"/>
    </location>
</feature>
<dbReference type="PANTHER" id="PTHR37422">
    <property type="entry name" value="TEICHURONIC ACID BIOSYNTHESIS PROTEIN TUAE"/>
    <property type="match status" value="1"/>
</dbReference>
<feature type="transmembrane region" description="Helical" evidence="5">
    <location>
        <begin position="214"/>
        <end position="230"/>
    </location>
</feature>
<dbReference type="Proteomes" id="UP000267400">
    <property type="component" value="Unassembled WGS sequence"/>
</dbReference>
<keyword evidence="8" id="KW-1185">Reference proteome</keyword>
<evidence type="ECO:0000259" key="6">
    <source>
        <dbReference type="Pfam" id="PF04932"/>
    </source>
</evidence>
<name>A0A3S0KRN8_9GAMM</name>
<feature type="transmembrane region" description="Helical" evidence="5">
    <location>
        <begin position="377"/>
        <end position="394"/>
    </location>
</feature>
<feature type="domain" description="O-antigen ligase-related" evidence="6">
    <location>
        <begin position="200"/>
        <end position="354"/>
    </location>
</feature>
<organism evidence="7 8">
    <name type="scientific">Halomonas nitroreducens</name>
    <dbReference type="NCBI Taxonomy" id="447425"/>
    <lineage>
        <taxon>Bacteria</taxon>
        <taxon>Pseudomonadati</taxon>
        <taxon>Pseudomonadota</taxon>
        <taxon>Gammaproteobacteria</taxon>
        <taxon>Oceanospirillales</taxon>
        <taxon>Halomonadaceae</taxon>
        <taxon>Halomonas</taxon>
    </lineage>
</organism>
<dbReference type="RefSeq" id="WP_126482792.1">
    <property type="nucleotide sequence ID" value="NZ_RXNS01000006.1"/>
</dbReference>
<protein>
    <submittedName>
        <fullName evidence="7">O-antigen ligase family protein</fullName>
    </submittedName>
</protein>
<evidence type="ECO:0000256" key="4">
    <source>
        <dbReference type="ARBA" id="ARBA00023136"/>
    </source>
</evidence>
<feature type="transmembrane region" description="Helical" evidence="5">
    <location>
        <begin position="74"/>
        <end position="92"/>
    </location>
</feature>
<comment type="subcellular location">
    <subcellularLocation>
        <location evidence="1">Membrane</location>
        <topology evidence="1">Multi-pass membrane protein</topology>
    </subcellularLocation>
</comment>
<comment type="caution">
    <text evidence="7">The sequence shown here is derived from an EMBL/GenBank/DDBJ whole genome shotgun (WGS) entry which is preliminary data.</text>
</comment>
<feature type="transmembrane region" description="Helical" evidence="5">
    <location>
        <begin position="163"/>
        <end position="183"/>
    </location>
</feature>
<feature type="transmembrane region" description="Helical" evidence="5">
    <location>
        <begin position="400"/>
        <end position="419"/>
    </location>
</feature>
<feature type="transmembrane region" description="Helical" evidence="5">
    <location>
        <begin position="190"/>
        <end position="208"/>
    </location>
</feature>
<feature type="transmembrane region" description="Helical" evidence="5">
    <location>
        <begin position="346"/>
        <end position="365"/>
    </location>
</feature>
<keyword evidence="7" id="KW-0436">Ligase</keyword>